<feature type="non-terminal residue" evidence="1">
    <location>
        <position position="213"/>
    </location>
</feature>
<dbReference type="Proteomes" id="UP001159427">
    <property type="component" value="Unassembled WGS sequence"/>
</dbReference>
<dbReference type="EMBL" id="CALNXI010000476">
    <property type="protein sequence ID" value="CAH3027857.1"/>
    <property type="molecule type" value="Genomic_DNA"/>
</dbReference>
<accession>A0ABN8MH33</accession>
<evidence type="ECO:0000313" key="2">
    <source>
        <dbReference type="Proteomes" id="UP001159427"/>
    </source>
</evidence>
<reference evidence="1 2" key="1">
    <citation type="submission" date="2022-05" db="EMBL/GenBank/DDBJ databases">
        <authorList>
            <consortium name="Genoscope - CEA"/>
            <person name="William W."/>
        </authorList>
    </citation>
    <scope>NUCLEOTIDE SEQUENCE [LARGE SCALE GENOMIC DNA]</scope>
</reference>
<organism evidence="1 2">
    <name type="scientific">Porites evermanni</name>
    <dbReference type="NCBI Taxonomy" id="104178"/>
    <lineage>
        <taxon>Eukaryota</taxon>
        <taxon>Metazoa</taxon>
        <taxon>Cnidaria</taxon>
        <taxon>Anthozoa</taxon>
        <taxon>Hexacorallia</taxon>
        <taxon>Scleractinia</taxon>
        <taxon>Fungiina</taxon>
        <taxon>Poritidae</taxon>
        <taxon>Porites</taxon>
    </lineage>
</organism>
<proteinExistence type="predicted"/>
<sequence length="213" mass="23801">FSQLLDVKFDQKFAAFKRDLQDKEATTQSQLKKLKTESKASNSFTFKGNKVQYELNITLHDLVDGAIKNISKRNLSAAISELESVKTLTTKRNKLIRFADKSPAGWTAVKEYESDELAEDSEDGKRLRSAERRAWPRSARRNVGIRLPDLAILVPVSHRVKFLPLDLPILFLLISSFFVGSPFASVDLSLRTSASVADREVIGQIQLPAPAAL</sequence>
<feature type="non-terminal residue" evidence="1">
    <location>
        <position position="1"/>
    </location>
</feature>
<comment type="caution">
    <text evidence="1">The sequence shown here is derived from an EMBL/GenBank/DDBJ whole genome shotgun (WGS) entry which is preliminary data.</text>
</comment>
<name>A0ABN8MH33_9CNID</name>
<evidence type="ECO:0000313" key="1">
    <source>
        <dbReference type="EMBL" id="CAH3027857.1"/>
    </source>
</evidence>
<keyword evidence="2" id="KW-1185">Reference proteome</keyword>
<protein>
    <submittedName>
        <fullName evidence="1">Uncharacterized protein</fullName>
    </submittedName>
</protein>
<gene>
    <name evidence="1" type="ORF">PEVE_00032571</name>
</gene>